<proteinExistence type="predicted"/>
<dbReference type="RefSeq" id="WP_371807167.1">
    <property type="nucleotide sequence ID" value="NZ_CP020814.1"/>
</dbReference>
<reference evidence="2 3" key="1">
    <citation type="submission" date="2017-04" db="EMBL/GenBank/DDBJ databases">
        <title>Bacillus krulwichiae AM31D Genome sequencing and assembly.</title>
        <authorList>
            <person name="Krulwich T.A."/>
            <person name="Anastor L."/>
            <person name="Ehrlich R."/>
            <person name="Ehrlich G.D."/>
            <person name="Janto B."/>
        </authorList>
    </citation>
    <scope>NUCLEOTIDE SEQUENCE [LARGE SCALE GENOMIC DNA]</scope>
    <source>
        <strain evidence="2 3">AM31D</strain>
    </source>
</reference>
<accession>A0A1X9MEZ3</accession>
<sequence>MDQQQMQGIQNQQGMQGQQQMGGQSQMMFQTPPAVITTKDQLYLTDMLSWNLLAMKKAFFFAQQCQDQEIKSAIEKAGKMHQQHYEKILSHLQTTEQQQSIPMQ</sequence>
<gene>
    <name evidence="2" type="ORF">BkAM31D_20245</name>
</gene>
<dbReference type="AlphaFoldDB" id="A0A1X9MEZ3"/>
<feature type="region of interest" description="Disordered" evidence="1">
    <location>
        <begin position="1"/>
        <end position="25"/>
    </location>
</feature>
<dbReference type="KEGG" id="bkw:BkAM31D_20245"/>
<evidence type="ECO:0000313" key="3">
    <source>
        <dbReference type="Proteomes" id="UP000193006"/>
    </source>
</evidence>
<dbReference type="InterPro" id="IPR012347">
    <property type="entry name" value="Ferritin-like"/>
</dbReference>
<dbReference type="STRING" id="199441.BkAM31D_20245"/>
<evidence type="ECO:0000313" key="2">
    <source>
        <dbReference type="EMBL" id="ARK31986.1"/>
    </source>
</evidence>
<evidence type="ECO:0008006" key="4">
    <source>
        <dbReference type="Google" id="ProtNLM"/>
    </source>
</evidence>
<keyword evidence="3" id="KW-1185">Reference proteome</keyword>
<dbReference type="Gene3D" id="1.20.1260.10">
    <property type="match status" value="1"/>
</dbReference>
<evidence type="ECO:0000256" key="1">
    <source>
        <dbReference type="SAM" id="MobiDB-lite"/>
    </source>
</evidence>
<protein>
    <recommendedName>
        <fullName evidence="4">Coat F domain protein</fullName>
    </recommendedName>
</protein>
<dbReference type="Proteomes" id="UP000193006">
    <property type="component" value="Chromosome"/>
</dbReference>
<dbReference type="EMBL" id="CP020814">
    <property type="protein sequence ID" value="ARK31986.1"/>
    <property type="molecule type" value="Genomic_DNA"/>
</dbReference>
<name>A0A1X9MEZ3_9BACI</name>
<organism evidence="2 3">
    <name type="scientific">Halalkalibacter krulwichiae</name>
    <dbReference type="NCBI Taxonomy" id="199441"/>
    <lineage>
        <taxon>Bacteria</taxon>
        <taxon>Bacillati</taxon>
        <taxon>Bacillota</taxon>
        <taxon>Bacilli</taxon>
        <taxon>Bacillales</taxon>
        <taxon>Bacillaceae</taxon>
        <taxon>Halalkalibacter</taxon>
    </lineage>
</organism>